<evidence type="ECO:0000256" key="2">
    <source>
        <dbReference type="SAM" id="MobiDB-lite"/>
    </source>
</evidence>
<dbReference type="Proteomes" id="UP000031552">
    <property type="component" value="Unassembled WGS sequence"/>
</dbReference>
<reference evidence="3" key="1">
    <citation type="submission" date="2013-12" db="EMBL/GenBank/DDBJ databases">
        <authorList>
            <person name="Linke B."/>
        </authorList>
    </citation>
    <scope>NUCLEOTIDE SEQUENCE [LARGE SCALE GENOMIC DNA]</scope>
    <source>
        <strain evidence="3">CRIB-18</strain>
    </source>
</reference>
<evidence type="ECO:0000313" key="3">
    <source>
        <dbReference type="EMBL" id="CDR33108.1"/>
    </source>
</evidence>
<organism evidence="3 4">
    <name type="scientific">Candidatus Criblamydia sequanensis CRIB-18</name>
    <dbReference type="NCBI Taxonomy" id="1437425"/>
    <lineage>
        <taxon>Bacteria</taxon>
        <taxon>Pseudomonadati</taxon>
        <taxon>Chlamydiota</taxon>
        <taxon>Chlamydiia</taxon>
        <taxon>Parachlamydiales</taxon>
        <taxon>Candidatus Criblamydiaceae</taxon>
        <taxon>Candidatus Criblamydia</taxon>
    </lineage>
</organism>
<feature type="coiled-coil region" evidence="1">
    <location>
        <begin position="366"/>
        <end position="420"/>
    </location>
</feature>
<feature type="region of interest" description="Disordered" evidence="2">
    <location>
        <begin position="115"/>
        <end position="134"/>
    </location>
</feature>
<gene>
    <name evidence="3" type="ORF">CSEC_0269</name>
</gene>
<feature type="compositionally biased region" description="Basic and acidic residues" evidence="2">
    <location>
        <begin position="246"/>
        <end position="264"/>
    </location>
</feature>
<keyword evidence="4" id="KW-1185">Reference proteome</keyword>
<reference evidence="3" key="2">
    <citation type="submission" date="2014-09" db="EMBL/GenBank/DDBJ databases">
        <title>Criblamydia sequanensis harbors a mega-plasmid encoding arsenite resistance.</title>
        <authorList>
            <person name="Bertelli C."/>
            <person name="Goesmann A."/>
            <person name="Greub G."/>
        </authorList>
    </citation>
    <scope>NUCLEOTIDE SEQUENCE [LARGE SCALE GENOMIC DNA]</scope>
    <source>
        <strain evidence="3">CRIB-18</strain>
    </source>
</reference>
<name>A0A090D0L2_9BACT</name>
<dbReference type="AlphaFoldDB" id="A0A090D0L2"/>
<protein>
    <submittedName>
        <fullName evidence="3">Uncharacterized protein</fullName>
    </submittedName>
</protein>
<keyword evidence="1" id="KW-0175">Coiled coil</keyword>
<dbReference type="EMBL" id="CCEJ010000001">
    <property type="protein sequence ID" value="CDR33108.1"/>
    <property type="molecule type" value="Genomic_DNA"/>
</dbReference>
<dbReference type="RefSeq" id="WP_041016598.1">
    <property type="nucleotide sequence ID" value="NZ_CCEJ010000001.1"/>
</dbReference>
<accession>A0A090D0L2</accession>
<evidence type="ECO:0000313" key="4">
    <source>
        <dbReference type="Proteomes" id="UP000031552"/>
    </source>
</evidence>
<sequence length="1152" mass="129594">MSIKDPSPIGYRPLSEIKEVSEESQFKTFKQQVELNGKKLTVTLFYPKTSKIDPSLAKGHMEVQIAKMLEVAKAAGMGSKEEPGLRKLTFEKAEGKERVFGEYQEGKTTVRKNVLDHLRSQRDENGIEAKEKEKIIDQIHTIKKTIRQLSLTLPATSERPSPSGSTPPIDTETPISKTQVPSSAGNEDEEDDEEILQGFKRGDPVFFSDSQDEEDDYQDDYDSRSEQRTRTLNGEVEIGDRPPSVKGKEKDTRRDEDFGFEKTSEISSSSGLRGIDSSSQTKRVQKNVSFEESAKEALSLQHELEQNKLDALEALLKNYSESLEKLDSASRDKTTTSRDIKEIRSILNEYSALLKSDTDQKNAAVFKNLESALANVNRQYNKVVDQRKELEATKGDPKEIEELKDQENKYLNEVHRLNQAAGNLSLTTSQLAKVKGQAMAYIAVVEKKMDLMERKYELEEKPSLGPWQRFQLSKINKELGKAPSNESLESFKQGLLSEMTVDKLSSPYSASKAKEENQYPKELEFGRSHLNVALSTPANWTNIYSAFSKLSRSGRLYTSSTVNESLNVGYQGGVPAGVRNKKGYRERAANLFKTTSYLFDEDPDSKIGRTVSFRGGQFPTPKAAKEALTEMLKENPEATNIHINALLTPMITLPVKGKPDRRLLAEHKASITTALNEMIKEAYEREDEDGQERLEKVRDQLVFTNFGVNEGAVGELKVLMRKMRLGWHTSIGLYTNQGAQKFNANLRQKFNALGIEKPIEGKTAFDKSDLQFLGNLGAIVQVGQEMEAIWARNDYADAKMGHNQFKMPALWKAMDALTGTICYTDCMSGKDRTGEVESAAKHYLDEAHMNMNDRKLELQKQYRAYTEELDKEEPPEDFPQLLGNWGAIRAARNNKWKNAETLLTNPMHTKEELEDLFHIFKSDPDELGPRYADLLELKVKDAKQALGLEDEKGVLLKDKGKFSQAARVFGQNTMGIPETVPLRDTNAHLFPDVTSETIYGKQVSPGLRPALPKEVRDRLAERQREAINRRISVLSGSLAITQVNTSLPGFKIKGGEPLSRFSSGFDRDYVYSQLLFGLDEKLDAEDVAKRFAEDTGLYELSDAEAEEFKFQIEDIHNGPKTYLEKLAAFLEVIKAVEEAKTATFSPKAKVKA</sequence>
<dbReference type="OrthoDB" id="22047at2"/>
<feature type="compositionally biased region" description="Acidic residues" evidence="2">
    <location>
        <begin position="210"/>
        <end position="220"/>
    </location>
</feature>
<feature type="compositionally biased region" description="Acidic residues" evidence="2">
    <location>
        <begin position="186"/>
        <end position="195"/>
    </location>
</feature>
<feature type="compositionally biased region" description="Polar residues" evidence="2">
    <location>
        <begin position="152"/>
        <end position="185"/>
    </location>
</feature>
<proteinExistence type="predicted"/>
<comment type="caution">
    <text evidence="3">The sequence shown here is derived from an EMBL/GenBank/DDBJ whole genome shotgun (WGS) entry which is preliminary data.</text>
</comment>
<feature type="region of interest" description="Disordered" evidence="2">
    <location>
        <begin position="152"/>
        <end position="288"/>
    </location>
</feature>
<dbReference type="STRING" id="1437425.CSEC_0269"/>
<feature type="compositionally biased region" description="Low complexity" evidence="2">
    <location>
        <begin position="266"/>
        <end position="279"/>
    </location>
</feature>
<feature type="coiled-coil region" evidence="1">
    <location>
        <begin position="295"/>
        <end position="332"/>
    </location>
</feature>
<evidence type="ECO:0000256" key="1">
    <source>
        <dbReference type="SAM" id="Coils"/>
    </source>
</evidence>